<dbReference type="Proteomes" id="UP001181086">
    <property type="component" value="Unassembled WGS sequence"/>
</dbReference>
<accession>A0A076J5D5</accession>
<dbReference type="Proteomes" id="UP000283678">
    <property type="component" value="Unassembled WGS sequence"/>
</dbReference>
<dbReference type="GO" id="GO:0016989">
    <property type="term" value="F:sigma factor antagonist activity"/>
    <property type="evidence" value="ECO:0007669"/>
    <property type="project" value="TreeGrafter"/>
</dbReference>
<dbReference type="Proteomes" id="UP000294834">
    <property type="component" value="Unassembled WGS sequence"/>
</dbReference>
<dbReference type="AlphaFoldDB" id="A0A076J5D5"/>
<organism evidence="5 14">
    <name type="scientific">Phocaeicola dorei</name>
    <dbReference type="NCBI Taxonomy" id="357276"/>
    <lineage>
        <taxon>Bacteria</taxon>
        <taxon>Pseudomonadati</taxon>
        <taxon>Bacteroidota</taxon>
        <taxon>Bacteroidia</taxon>
        <taxon>Bacteroidales</taxon>
        <taxon>Bacteroidaceae</taxon>
        <taxon>Phocaeicola</taxon>
    </lineage>
</organism>
<dbReference type="Proteomes" id="UP000777173">
    <property type="component" value="Unassembled WGS sequence"/>
</dbReference>
<dbReference type="Proteomes" id="UP000347681">
    <property type="component" value="Unassembled WGS sequence"/>
</dbReference>
<evidence type="ECO:0000313" key="6">
    <source>
        <dbReference type="EMBL" id="KAA5399832.1"/>
    </source>
</evidence>
<sequence>MSETKRNKERVDRAWNKLYDRLDADGLLLSGRQDRKRLSASMLWKWGAVAAIWVGICVFLTVTYRKVGESVEAQALIMQENTEQSTLVTTLEDGSIVYMGGETSLQYPEHFSMDKREVSLQGNALFDVTGNRERPFLIETEEVRIEVLGTMFHVKSDVGSTFELSVQRGKVKVALKNKNQEMYVNAGEAVTLKTHQLRFTDYRDDTRIAHYWKSMRFKDESLMNILRVINMHSSGLQLKTSPSLGERRLTVAFSGEAPESMAELICLAMNLKYTREGDIGVLSE</sequence>
<evidence type="ECO:0000313" key="7">
    <source>
        <dbReference type="EMBL" id="KAA5406777.1"/>
    </source>
</evidence>
<evidence type="ECO:0000313" key="4">
    <source>
        <dbReference type="EMBL" id="KAA5321410.1"/>
    </source>
</evidence>
<reference evidence="8" key="4">
    <citation type="submission" date="2021-06" db="EMBL/GenBank/DDBJ databases">
        <title>Collection of gut derived symbiotic bacterial strains cultured from healthy donors.</title>
        <authorList>
            <person name="Lin H."/>
            <person name="Littmann E."/>
            <person name="Pamer E.G."/>
        </authorList>
    </citation>
    <scope>NUCLEOTIDE SEQUENCE</scope>
    <source>
        <strain evidence="8">MSK.5.10</strain>
    </source>
</reference>
<feature type="domain" description="FecR protein" evidence="2">
    <location>
        <begin position="84"/>
        <end position="172"/>
    </location>
</feature>
<dbReference type="EMBL" id="JAWDEV010000010">
    <property type="protein sequence ID" value="MDU0270894.1"/>
    <property type="molecule type" value="Genomic_DNA"/>
</dbReference>
<reference evidence="3" key="5">
    <citation type="submission" date="2022-01" db="EMBL/GenBank/DDBJ databases">
        <title>Novel bile acid biosynthetic pathways are enriched in the microbiome of centenarians.</title>
        <authorList>
            <person name="Sato Y."/>
            <person name="Atarashi K."/>
            <person name="Plichta R.D."/>
            <person name="Arai Y."/>
            <person name="Sasajima S."/>
            <person name="Kearney M.S."/>
            <person name="Suda W."/>
            <person name="Takeshita K."/>
            <person name="Sasaki T."/>
            <person name="Okamoto S."/>
            <person name="Skelly N.A."/>
            <person name="Okamura Y."/>
            <person name="Vlamakis H."/>
            <person name="Li Y."/>
            <person name="Tanoue T."/>
            <person name="Takei H."/>
            <person name="Nittono H."/>
            <person name="Narushima S."/>
            <person name="Irie J."/>
            <person name="Itoh H."/>
            <person name="Moriya K."/>
            <person name="Sugiura Y."/>
            <person name="Suematsu M."/>
            <person name="Moritoki N."/>
            <person name="Shibata S."/>
            <person name="Littman R.D."/>
            <person name="Fischbach A.M."/>
            <person name="Uwamino Y."/>
            <person name="Inoue T."/>
            <person name="Honda A."/>
            <person name="Hattori M."/>
            <person name="Murai T."/>
            <person name="Xavier J.R."/>
            <person name="Hirose N."/>
            <person name="Honda K."/>
        </authorList>
    </citation>
    <scope>NUCLEOTIDE SEQUENCE</scope>
    <source>
        <strain evidence="3">CE91-St7</strain>
    </source>
</reference>
<dbReference type="EMBL" id="VVZV01000007">
    <property type="protein sequence ID" value="KAA5321410.1"/>
    <property type="molecule type" value="Genomic_DNA"/>
</dbReference>
<evidence type="ECO:0000313" key="8">
    <source>
        <dbReference type="EMBL" id="MBV3124400.1"/>
    </source>
</evidence>
<dbReference type="EMBL" id="VVZA01000003">
    <property type="protein sequence ID" value="KAA5406777.1"/>
    <property type="molecule type" value="Genomic_DNA"/>
</dbReference>
<protein>
    <submittedName>
        <fullName evidence="5">Anti-sigma factor</fullName>
    </submittedName>
    <submittedName>
        <fullName evidence="8">FecR domain-containing protein</fullName>
    </submittedName>
</protein>
<name>A0A076J5D5_9BACT</name>
<dbReference type="Proteomes" id="UP001055104">
    <property type="component" value="Unassembled WGS sequence"/>
</dbReference>
<dbReference type="PIRSF" id="PIRSF018266">
    <property type="entry name" value="FecR"/>
    <property type="match status" value="1"/>
</dbReference>
<dbReference type="RefSeq" id="WP_007840745.1">
    <property type="nucleotide sequence ID" value="NZ_BAABYF010000002.1"/>
</dbReference>
<dbReference type="InterPro" id="IPR006860">
    <property type="entry name" value="FecR"/>
</dbReference>
<proteinExistence type="predicted"/>
<evidence type="ECO:0000256" key="1">
    <source>
        <dbReference type="SAM" id="Phobius"/>
    </source>
</evidence>
<dbReference type="PANTHER" id="PTHR30273">
    <property type="entry name" value="PERIPLASMIC SIGNAL SENSOR AND SIGMA FACTOR ACTIVATOR FECR-RELATED"/>
    <property type="match status" value="1"/>
</dbReference>
<evidence type="ECO:0000313" key="13">
    <source>
        <dbReference type="Proteomes" id="UP000294834"/>
    </source>
</evidence>
<reference evidence="11 13" key="3">
    <citation type="journal article" date="2019" name="Nat. Microbiol.">
        <title>Genomic variation and strain-specific functional adaptation in the human gut microbiome during early life.</title>
        <authorList>
            <person name="Vatanen T."/>
            <person name="Plichta D.R."/>
            <person name="Somani J."/>
            <person name="Munch P.C."/>
            <person name="Arthur T.D."/>
            <person name="Hall A.B."/>
            <person name="Rudolf S."/>
            <person name="Oakeley E.J."/>
            <person name="Ke X."/>
            <person name="Young R.A."/>
            <person name="Haiser H.J."/>
            <person name="Kolde R."/>
            <person name="Yassour M."/>
            <person name="Luopajarvi K."/>
            <person name="Siljander H."/>
            <person name="Virtanen S.M."/>
            <person name="Ilonen J."/>
            <person name="Uibo R."/>
            <person name="Tillmann V."/>
            <person name="Mokurov S."/>
            <person name="Dorshakova N."/>
            <person name="Porter J.A."/>
            <person name="McHardy A.C."/>
            <person name="Lahdesmaki H."/>
            <person name="Vlamakis H."/>
            <person name="Huttenhower C."/>
            <person name="Knip M."/>
            <person name="Xavier R.J."/>
        </authorList>
    </citation>
    <scope>NUCLEOTIDE SEQUENCE [LARGE SCALE GENOMIC DNA]</scope>
    <source>
        <strain evidence="11 13">RJX1052</strain>
    </source>
</reference>
<dbReference type="Proteomes" id="UP000441162">
    <property type="component" value="Unassembled WGS sequence"/>
</dbReference>
<dbReference type="InterPro" id="IPR012373">
    <property type="entry name" value="Ferrdict_sens_TM"/>
</dbReference>
<evidence type="ECO:0000313" key="17">
    <source>
        <dbReference type="Proteomes" id="UP000481700"/>
    </source>
</evidence>
<dbReference type="eggNOG" id="COG3712">
    <property type="taxonomic scope" value="Bacteria"/>
</dbReference>
<evidence type="ECO:0000313" key="14">
    <source>
        <dbReference type="Proteomes" id="UP000347681"/>
    </source>
</evidence>
<dbReference type="Gene3D" id="2.60.120.1440">
    <property type="match status" value="1"/>
</dbReference>
<evidence type="ECO:0000313" key="9">
    <source>
        <dbReference type="EMBL" id="MDU0270894.1"/>
    </source>
</evidence>
<feature type="transmembrane region" description="Helical" evidence="1">
    <location>
        <begin position="42"/>
        <end position="64"/>
    </location>
</feature>
<keyword evidence="1" id="KW-1133">Transmembrane helix</keyword>
<dbReference type="Proteomes" id="UP000481700">
    <property type="component" value="Unassembled WGS sequence"/>
</dbReference>
<dbReference type="EMBL" id="BQOB01000001">
    <property type="protein sequence ID" value="GKH81455.1"/>
    <property type="molecule type" value="Genomic_DNA"/>
</dbReference>
<dbReference type="EMBL" id="QRZL01000004">
    <property type="protein sequence ID" value="RGV79926.1"/>
    <property type="molecule type" value="Genomic_DNA"/>
</dbReference>
<dbReference type="PANTHER" id="PTHR30273:SF2">
    <property type="entry name" value="PROTEIN FECR"/>
    <property type="match status" value="1"/>
</dbReference>
<evidence type="ECO:0000313" key="10">
    <source>
        <dbReference type="EMBL" id="RGV79926.1"/>
    </source>
</evidence>
<comment type="caution">
    <text evidence="5">The sequence shown here is derived from an EMBL/GenBank/DDBJ whole genome shotgun (WGS) entry which is preliminary data.</text>
</comment>
<dbReference type="EMBL" id="SLTX01000001">
    <property type="protein sequence ID" value="TDB06579.1"/>
    <property type="molecule type" value="Genomic_DNA"/>
</dbReference>
<evidence type="ECO:0000313" key="3">
    <source>
        <dbReference type="EMBL" id="GKH81455.1"/>
    </source>
</evidence>
<reference evidence="10 12" key="1">
    <citation type="submission" date="2018-08" db="EMBL/GenBank/DDBJ databases">
        <title>A genome reference for cultivated species of the human gut microbiota.</title>
        <authorList>
            <person name="Zou Y."/>
            <person name="Xue W."/>
            <person name="Luo G."/>
        </authorList>
    </citation>
    <scope>NUCLEOTIDE SEQUENCE [LARGE SCALE GENOMIC DNA]</scope>
    <source>
        <strain evidence="10 12">AF14-1AC</strain>
    </source>
</reference>
<keyword evidence="1" id="KW-0472">Membrane</keyword>
<evidence type="ECO:0000259" key="2">
    <source>
        <dbReference type="Pfam" id="PF04773"/>
    </source>
</evidence>
<dbReference type="Proteomes" id="UP000481616">
    <property type="component" value="Unassembled WGS sequence"/>
</dbReference>
<dbReference type="KEGG" id="bdh:GV66_10295"/>
<dbReference type="EMBL" id="VVZB01000010">
    <property type="protein sequence ID" value="KAA5381024.1"/>
    <property type="molecule type" value="Genomic_DNA"/>
</dbReference>
<evidence type="ECO:0000313" key="16">
    <source>
        <dbReference type="Proteomes" id="UP000481616"/>
    </source>
</evidence>
<reference evidence="14 15" key="2">
    <citation type="journal article" date="2019" name="Nat. Med.">
        <title>A library of human gut bacterial isolates paired with longitudinal multiomics data enables mechanistic microbiome research.</title>
        <authorList>
            <person name="Poyet M."/>
            <person name="Groussin M."/>
            <person name="Gibbons S.M."/>
            <person name="Avila-Pacheco J."/>
            <person name="Jiang X."/>
            <person name="Kearney S.M."/>
            <person name="Perrotta A.R."/>
            <person name="Berdy B."/>
            <person name="Zhao S."/>
            <person name="Lieberman T.D."/>
            <person name="Swanson P.K."/>
            <person name="Smith M."/>
            <person name="Roesemann S."/>
            <person name="Alexander J.E."/>
            <person name="Rich S.A."/>
            <person name="Livny J."/>
            <person name="Vlamakis H."/>
            <person name="Clish C."/>
            <person name="Bullock K."/>
            <person name="Deik A."/>
            <person name="Scott J."/>
            <person name="Pierce K.A."/>
            <person name="Xavier R.J."/>
            <person name="Alm E.J."/>
        </authorList>
    </citation>
    <scope>NUCLEOTIDE SEQUENCE [LARGE SCALE GENOMIC DNA]</scope>
    <source>
        <strain evidence="6 16">BIOML-A1</strain>
        <strain evidence="4 17">BIOML-A25</strain>
        <strain evidence="7 15">BIOML-A4</strain>
        <strain evidence="5 14">BIOML-A5</strain>
    </source>
</reference>
<gene>
    <name evidence="3" type="ORF">CE91St7_23390</name>
    <name evidence="10" type="ORF">DWW04_05845</name>
    <name evidence="11" type="ORF">E1J06_03690</name>
    <name evidence="7" type="ORF">F2Y51_04640</name>
    <name evidence="6" type="ORF">F2Y58_04020</name>
    <name evidence="5" type="ORF">F2Y61_15995</name>
    <name evidence="4" type="ORF">F2Z07_07935</name>
    <name evidence="8" type="ORF">KSU80_14605</name>
    <name evidence="9" type="ORF">RVH45_13580</name>
</gene>
<dbReference type="EMBL" id="JAHOAX010000013">
    <property type="protein sequence ID" value="MBV3124400.1"/>
    <property type="molecule type" value="Genomic_DNA"/>
</dbReference>
<evidence type="ECO:0000313" key="11">
    <source>
        <dbReference type="EMBL" id="TDB06579.1"/>
    </source>
</evidence>
<keyword evidence="1" id="KW-0812">Transmembrane</keyword>
<dbReference type="Pfam" id="PF04773">
    <property type="entry name" value="FecR"/>
    <property type="match status" value="1"/>
</dbReference>
<dbReference type="EMBL" id="VVYY01000003">
    <property type="protein sequence ID" value="KAA5399832.1"/>
    <property type="molecule type" value="Genomic_DNA"/>
</dbReference>
<evidence type="ECO:0000313" key="5">
    <source>
        <dbReference type="EMBL" id="KAA5381024.1"/>
    </source>
</evidence>
<evidence type="ECO:0000313" key="12">
    <source>
        <dbReference type="Proteomes" id="UP000283678"/>
    </source>
</evidence>
<reference evidence="9" key="6">
    <citation type="submission" date="2023-10" db="EMBL/GenBank/DDBJ databases">
        <title>Genome of Potential pathogenic bacteria in Crohn's disease.</title>
        <authorList>
            <person name="Rodriguez-Palacios A."/>
        </authorList>
    </citation>
    <scope>NUCLEOTIDE SEQUENCE</scope>
    <source>
        <strain evidence="9">CavFT-hAR62</strain>
    </source>
</reference>
<dbReference type="KEGG" id="bdo:EL88_17265"/>
<evidence type="ECO:0000313" key="15">
    <source>
        <dbReference type="Proteomes" id="UP000441162"/>
    </source>
</evidence>